<evidence type="ECO:0000256" key="13">
    <source>
        <dbReference type="SAM" id="Phobius"/>
    </source>
</evidence>
<evidence type="ECO:0000256" key="12">
    <source>
        <dbReference type="SAM" id="MobiDB-lite"/>
    </source>
</evidence>
<keyword evidence="10 13" id="KW-0472">Membrane</keyword>
<comment type="catalytic activity">
    <reaction evidence="11">
        <text>ATP + H2O = ADP + phosphate + H(+)</text>
        <dbReference type="Rhea" id="RHEA:13065"/>
        <dbReference type="ChEBI" id="CHEBI:15377"/>
        <dbReference type="ChEBI" id="CHEBI:15378"/>
        <dbReference type="ChEBI" id="CHEBI:30616"/>
        <dbReference type="ChEBI" id="CHEBI:43474"/>
        <dbReference type="ChEBI" id="CHEBI:456216"/>
    </reaction>
    <physiologicalReaction direction="left-to-right" evidence="11">
        <dbReference type="Rhea" id="RHEA:13066"/>
    </physiologicalReaction>
</comment>
<feature type="compositionally biased region" description="Basic and acidic residues" evidence="12">
    <location>
        <begin position="484"/>
        <end position="496"/>
    </location>
</feature>
<evidence type="ECO:0000259" key="14">
    <source>
        <dbReference type="SMART" id="SM00382"/>
    </source>
</evidence>
<dbReference type="InterPro" id="IPR050747">
    <property type="entry name" value="Mitochondrial_chaperone_BCS1"/>
</dbReference>
<dbReference type="InterPro" id="IPR003593">
    <property type="entry name" value="AAA+_ATPase"/>
</dbReference>
<feature type="compositionally biased region" description="Basic and acidic residues" evidence="12">
    <location>
        <begin position="547"/>
        <end position="579"/>
    </location>
</feature>
<dbReference type="InterPro" id="IPR057495">
    <property type="entry name" value="AAA_lid_BCS1"/>
</dbReference>
<feature type="compositionally biased region" description="Basic residues" evidence="12">
    <location>
        <begin position="590"/>
        <end position="617"/>
    </location>
</feature>
<evidence type="ECO:0000256" key="2">
    <source>
        <dbReference type="ARBA" id="ARBA00007448"/>
    </source>
</evidence>
<evidence type="ECO:0000256" key="10">
    <source>
        <dbReference type="ARBA" id="ARBA00023136"/>
    </source>
</evidence>
<organism evidence="16 17">
    <name type="scientific">Phialemonium thermophilum</name>
    <dbReference type="NCBI Taxonomy" id="223376"/>
    <lineage>
        <taxon>Eukaryota</taxon>
        <taxon>Fungi</taxon>
        <taxon>Dikarya</taxon>
        <taxon>Ascomycota</taxon>
        <taxon>Pezizomycotina</taxon>
        <taxon>Sordariomycetes</taxon>
        <taxon>Sordariomycetidae</taxon>
        <taxon>Cephalothecales</taxon>
        <taxon>Cephalothecaceae</taxon>
        <taxon>Phialemonium</taxon>
    </lineage>
</organism>
<name>A0ABR3VU14_9PEZI</name>
<dbReference type="SUPFAM" id="SSF52540">
    <property type="entry name" value="P-loop containing nucleoside triphosphate hydrolases"/>
    <property type="match status" value="1"/>
</dbReference>
<keyword evidence="8 13" id="KW-1133">Transmembrane helix</keyword>
<evidence type="ECO:0000313" key="17">
    <source>
        <dbReference type="Proteomes" id="UP001586593"/>
    </source>
</evidence>
<keyword evidence="5" id="KW-0999">Mitochondrion inner membrane</keyword>
<feature type="compositionally biased region" description="Low complexity" evidence="12">
    <location>
        <begin position="627"/>
        <end position="638"/>
    </location>
</feature>
<dbReference type="InterPro" id="IPR003959">
    <property type="entry name" value="ATPase_AAA_core"/>
</dbReference>
<evidence type="ECO:0000256" key="7">
    <source>
        <dbReference type="ARBA" id="ARBA00022840"/>
    </source>
</evidence>
<comment type="subcellular location">
    <subcellularLocation>
        <location evidence="1">Mitochondrion inner membrane</location>
        <topology evidence="1">Single-pass membrane protein</topology>
    </subcellularLocation>
</comment>
<evidence type="ECO:0000313" key="16">
    <source>
        <dbReference type="EMBL" id="KAL1845107.1"/>
    </source>
</evidence>
<keyword evidence="4" id="KW-0547">Nucleotide-binding</keyword>
<feature type="transmembrane region" description="Helical" evidence="13">
    <location>
        <begin position="52"/>
        <end position="72"/>
    </location>
</feature>
<dbReference type="Proteomes" id="UP001586593">
    <property type="component" value="Unassembled WGS sequence"/>
</dbReference>
<dbReference type="InterPro" id="IPR027417">
    <property type="entry name" value="P-loop_NTPase"/>
</dbReference>
<feature type="domain" description="BCS1 N-terminal" evidence="15">
    <location>
        <begin position="60"/>
        <end position="256"/>
    </location>
</feature>
<feature type="region of interest" description="Disordered" evidence="12">
    <location>
        <begin position="547"/>
        <end position="724"/>
    </location>
</feature>
<gene>
    <name evidence="16" type="ORF">VTK73DRAFT_1120</name>
</gene>
<feature type="region of interest" description="Disordered" evidence="12">
    <location>
        <begin position="471"/>
        <end position="496"/>
    </location>
</feature>
<dbReference type="Pfam" id="PF25426">
    <property type="entry name" value="AAA_lid_BCS1"/>
    <property type="match status" value="1"/>
</dbReference>
<accession>A0ABR3VU14</accession>
<evidence type="ECO:0000256" key="8">
    <source>
        <dbReference type="ARBA" id="ARBA00022989"/>
    </source>
</evidence>
<evidence type="ECO:0000256" key="3">
    <source>
        <dbReference type="ARBA" id="ARBA00022692"/>
    </source>
</evidence>
<dbReference type="PROSITE" id="PS00674">
    <property type="entry name" value="AAA"/>
    <property type="match status" value="1"/>
</dbReference>
<feature type="domain" description="AAA+ ATPase" evidence="14">
    <location>
        <begin position="289"/>
        <end position="442"/>
    </location>
</feature>
<dbReference type="Pfam" id="PF08740">
    <property type="entry name" value="BCS1_N"/>
    <property type="match status" value="1"/>
</dbReference>
<comment type="caution">
    <text evidence="16">The sequence shown here is derived from an EMBL/GenBank/DDBJ whole genome shotgun (WGS) entry which is preliminary data.</text>
</comment>
<dbReference type="Gene3D" id="3.40.50.300">
    <property type="entry name" value="P-loop containing nucleotide triphosphate hydrolases"/>
    <property type="match status" value="1"/>
</dbReference>
<reference evidence="16 17" key="1">
    <citation type="journal article" date="2024" name="Commun. Biol.">
        <title>Comparative genomic analysis of thermophilic fungi reveals convergent evolutionary adaptations and gene losses.</title>
        <authorList>
            <person name="Steindorff A.S."/>
            <person name="Aguilar-Pontes M.V."/>
            <person name="Robinson A.J."/>
            <person name="Andreopoulos B."/>
            <person name="LaButti K."/>
            <person name="Kuo A."/>
            <person name="Mondo S."/>
            <person name="Riley R."/>
            <person name="Otillar R."/>
            <person name="Haridas S."/>
            <person name="Lipzen A."/>
            <person name="Grimwood J."/>
            <person name="Schmutz J."/>
            <person name="Clum A."/>
            <person name="Reid I.D."/>
            <person name="Moisan M.C."/>
            <person name="Butler G."/>
            <person name="Nguyen T.T.M."/>
            <person name="Dewar K."/>
            <person name="Conant G."/>
            <person name="Drula E."/>
            <person name="Henrissat B."/>
            <person name="Hansel C."/>
            <person name="Singer S."/>
            <person name="Hutchinson M.I."/>
            <person name="de Vries R.P."/>
            <person name="Natvig D.O."/>
            <person name="Powell A.J."/>
            <person name="Tsang A."/>
            <person name="Grigoriev I.V."/>
        </authorList>
    </citation>
    <scope>NUCLEOTIDE SEQUENCE [LARGE SCALE GENOMIC DNA]</scope>
    <source>
        <strain evidence="16 17">ATCC 24622</strain>
    </source>
</reference>
<proteinExistence type="inferred from homology"/>
<evidence type="ECO:0000256" key="9">
    <source>
        <dbReference type="ARBA" id="ARBA00023128"/>
    </source>
</evidence>
<feature type="compositionally biased region" description="Basic and acidic residues" evidence="12">
    <location>
        <begin position="679"/>
        <end position="696"/>
    </location>
</feature>
<evidence type="ECO:0000256" key="5">
    <source>
        <dbReference type="ARBA" id="ARBA00022792"/>
    </source>
</evidence>
<dbReference type="SMART" id="SM00382">
    <property type="entry name" value="AAA"/>
    <property type="match status" value="1"/>
</dbReference>
<protein>
    <submittedName>
        <fullName evidence="16">Uncharacterized protein</fullName>
    </submittedName>
</protein>
<keyword evidence="7" id="KW-0067">ATP-binding</keyword>
<evidence type="ECO:0000256" key="11">
    <source>
        <dbReference type="ARBA" id="ARBA00048778"/>
    </source>
</evidence>
<evidence type="ECO:0000256" key="6">
    <source>
        <dbReference type="ARBA" id="ARBA00022801"/>
    </source>
</evidence>
<dbReference type="InterPro" id="IPR014851">
    <property type="entry name" value="BCS1_N"/>
</dbReference>
<dbReference type="InterPro" id="IPR003960">
    <property type="entry name" value="ATPase_AAA_CS"/>
</dbReference>
<feature type="compositionally biased region" description="Basic and acidic residues" evidence="12">
    <location>
        <begin position="375"/>
        <end position="390"/>
    </location>
</feature>
<keyword evidence="6" id="KW-0378">Hydrolase</keyword>
<evidence type="ECO:0000259" key="15">
    <source>
        <dbReference type="SMART" id="SM01024"/>
    </source>
</evidence>
<keyword evidence="3 13" id="KW-0812">Transmembrane</keyword>
<dbReference type="EMBL" id="JAZHXJ010001261">
    <property type="protein sequence ID" value="KAL1845107.1"/>
    <property type="molecule type" value="Genomic_DNA"/>
</dbReference>
<dbReference type="Pfam" id="PF00004">
    <property type="entry name" value="AAA"/>
    <property type="match status" value="2"/>
</dbReference>
<feature type="compositionally biased region" description="Acidic residues" evidence="12">
    <location>
        <begin position="474"/>
        <end position="483"/>
    </location>
</feature>
<comment type="similarity">
    <text evidence="2">Belongs to the AAA ATPase family. BCS1 subfamily.</text>
</comment>
<dbReference type="PANTHER" id="PTHR23070">
    <property type="entry name" value="BCS1 AAA-TYPE ATPASE"/>
    <property type="match status" value="1"/>
</dbReference>
<feature type="compositionally biased region" description="Basic and acidic residues" evidence="12">
    <location>
        <begin position="660"/>
        <end position="669"/>
    </location>
</feature>
<evidence type="ECO:0000256" key="4">
    <source>
        <dbReference type="ARBA" id="ARBA00022741"/>
    </source>
</evidence>
<sequence length="724" mass="80507">MDCGHGGAMPNPTSSTLPLAETGAPQLVLLDFFFPGFSVVSGALQKYLHIDINLYLPIVLLCGVVVFLWGYVSNYAWDAVQNYLMSTVEIRVDDELYNYVMAWVAAQRFAQGARQFIANTNLNSRSRTLWRYTYDDDDDDDDAGDGSGGKKEKTLAYTPSFGTHYFWYRGRLLVFRRSQTRDGGASLTVSEKEEISLCCFGRNPRILKELLHEARDRYVQQDERKTLIYRGTARSEYADPVWQRSMARDARPFSTVILDEAVKRDLVADVRDYLHPATRRWYANRGIPYRRGYLLYGPPGTGKSSLSLALAGHFKMRIYIVSLSSVVATEENLASLFADLPRRCVVLLEDIDTAGLTHTREEDDEGAGGGGGGRKRSDGGRDGDSAKDGSRLSLSGLLNILDGVASQEGRVLIMTTNHLEKLDKALIRPGRVDVTVQFDLADADMAAAIFRAIFAPFDSDECDAPPLRIRGSAQEEEEEQEAADAEKEKREAERRRNERLAEIDLLARQFAQKIPPREFSPAEIQGFLLKNKRDAARAVAQAEEWVVRTREEKRQEAEKKLRARKAREEKDKEKEKDGASETADEDETKRKKRKQRRRKAKSKKKARDGGKARHRRKAKEEDESDDSTSSLSSSSSSESEGESEAEAKKKGSRRTAPAPAEEKEGEEQGRPGAGAGEHVGAETKDDKDGIDTRPKTDAVQGSGSLGKALAAETKHGGDSGYGTP</sequence>
<dbReference type="SMART" id="SM01024">
    <property type="entry name" value="BCS1_N"/>
    <property type="match status" value="1"/>
</dbReference>
<evidence type="ECO:0000256" key="1">
    <source>
        <dbReference type="ARBA" id="ARBA00004434"/>
    </source>
</evidence>
<feature type="region of interest" description="Disordered" evidence="12">
    <location>
        <begin position="357"/>
        <end position="390"/>
    </location>
</feature>
<keyword evidence="17" id="KW-1185">Reference proteome</keyword>
<keyword evidence="9" id="KW-0496">Mitochondrion</keyword>
<feature type="transmembrane region" description="Helical" evidence="13">
    <location>
        <begin position="27"/>
        <end position="45"/>
    </location>
</feature>